<dbReference type="PANTHER" id="PTHR48191:SF2">
    <property type="entry name" value="PROTEIN HHL1, CHLOROPLASTIC"/>
    <property type="match status" value="1"/>
</dbReference>
<gene>
    <name evidence="3" type="ORF">Naga_100049g7</name>
</gene>
<dbReference type="EMBL" id="AZIL01001061">
    <property type="protein sequence ID" value="EWM25052.1"/>
    <property type="molecule type" value="Genomic_DNA"/>
</dbReference>
<evidence type="ECO:0000313" key="4">
    <source>
        <dbReference type="Proteomes" id="UP000019335"/>
    </source>
</evidence>
<dbReference type="Pfam" id="PF20133">
    <property type="entry name" value="HHL1-like"/>
    <property type="match status" value="1"/>
</dbReference>
<evidence type="ECO:0000256" key="1">
    <source>
        <dbReference type="SAM" id="MobiDB-lite"/>
    </source>
</evidence>
<dbReference type="InterPro" id="IPR045388">
    <property type="entry name" value="HHL1-like"/>
</dbReference>
<proteinExistence type="predicted"/>
<keyword evidence="4" id="KW-1185">Reference proteome</keyword>
<name>W7TG07_9STRA</name>
<sequence length="264" mass="28779">MAIRRGIACSILLFLVAVTHAFVRPAAPSSLQVRKQQHPGPPRGHPEHSGLKPLQAKGSGPEFGRKQAKRDLMERQRAMAEFNAEIETTPVFQVFAATQKMKGLWMPVAAFKADNVAKGVVDASLQEGIAANMFKGVYKAQVETAVSKAIFDNERRLREQGQAMHATLKNAPRDQIIWGFKILYKPLQDKFGKTQQPTVVTKDMSKSLFDKFKDSVSNKVQETFSLKLEEPAPTTPTPPPAGGGKKKKGGKKDKSGAAASAASE</sequence>
<comment type="caution">
    <text evidence="3">The sequence shown here is derived from an EMBL/GenBank/DDBJ whole genome shotgun (WGS) entry which is preliminary data.</text>
</comment>
<protein>
    <submittedName>
        <fullName evidence="3">Uncharacterized protein</fullName>
    </submittedName>
</protein>
<organism evidence="3 4">
    <name type="scientific">Nannochloropsis gaditana</name>
    <dbReference type="NCBI Taxonomy" id="72520"/>
    <lineage>
        <taxon>Eukaryota</taxon>
        <taxon>Sar</taxon>
        <taxon>Stramenopiles</taxon>
        <taxon>Ochrophyta</taxon>
        <taxon>Eustigmatophyceae</taxon>
        <taxon>Eustigmatales</taxon>
        <taxon>Monodopsidaceae</taxon>
        <taxon>Nannochloropsis</taxon>
    </lineage>
</organism>
<feature type="region of interest" description="Disordered" evidence="1">
    <location>
        <begin position="28"/>
        <end position="68"/>
    </location>
</feature>
<keyword evidence="2" id="KW-0732">Signal</keyword>
<dbReference type="AlphaFoldDB" id="W7TG07"/>
<dbReference type="PANTHER" id="PTHR48191">
    <property type="entry name" value="PROTEIN HHL1 CHLOROPLASTIC"/>
    <property type="match status" value="1"/>
</dbReference>
<feature type="region of interest" description="Disordered" evidence="1">
    <location>
        <begin position="223"/>
        <end position="264"/>
    </location>
</feature>
<evidence type="ECO:0000256" key="2">
    <source>
        <dbReference type="SAM" id="SignalP"/>
    </source>
</evidence>
<dbReference type="Proteomes" id="UP000019335">
    <property type="component" value="Chromosome 12"/>
</dbReference>
<evidence type="ECO:0000313" key="3">
    <source>
        <dbReference type="EMBL" id="EWM25052.1"/>
    </source>
</evidence>
<feature type="signal peptide" evidence="2">
    <location>
        <begin position="1"/>
        <end position="21"/>
    </location>
</feature>
<accession>W7TG07</accession>
<feature type="chain" id="PRO_5004903533" evidence="2">
    <location>
        <begin position="22"/>
        <end position="264"/>
    </location>
</feature>
<dbReference type="OrthoDB" id="10297515at2759"/>
<reference evidence="3 4" key="1">
    <citation type="journal article" date="2014" name="Mol. Plant">
        <title>Chromosome Scale Genome Assembly and Transcriptome Profiling of Nannochloropsis gaditana in Nitrogen Depletion.</title>
        <authorList>
            <person name="Corteggiani Carpinelli E."/>
            <person name="Telatin A."/>
            <person name="Vitulo N."/>
            <person name="Forcato C."/>
            <person name="D'Angelo M."/>
            <person name="Schiavon R."/>
            <person name="Vezzi A."/>
            <person name="Giacometti G.M."/>
            <person name="Morosinotto T."/>
            <person name="Valle G."/>
        </authorList>
    </citation>
    <scope>NUCLEOTIDE SEQUENCE [LARGE SCALE GENOMIC DNA]</scope>
    <source>
        <strain evidence="3 4">B-31</strain>
    </source>
</reference>